<accession>A0A0A2MID0</accession>
<organism evidence="1 2">
    <name type="scientific">Flavobacterium rivuli WB 3.3-2 = DSM 21788</name>
    <dbReference type="NCBI Taxonomy" id="1121895"/>
    <lineage>
        <taxon>Bacteria</taxon>
        <taxon>Pseudomonadati</taxon>
        <taxon>Bacteroidota</taxon>
        <taxon>Flavobacteriia</taxon>
        <taxon>Flavobacteriales</taxon>
        <taxon>Flavobacteriaceae</taxon>
        <taxon>Flavobacterium</taxon>
    </lineage>
</organism>
<protein>
    <submittedName>
        <fullName evidence="1">Uncharacterized protein</fullName>
    </submittedName>
</protein>
<proteinExistence type="predicted"/>
<reference evidence="1 2" key="1">
    <citation type="submission" date="2013-09" db="EMBL/GenBank/DDBJ databases">
        <authorList>
            <person name="Zeng Z."/>
            <person name="Chen C."/>
        </authorList>
    </citation>
    <scope>NUCLEOTIDE SEQUENCE [LARGE SCALE GENOMIC DNA]</scope>
    <source>
        <strain evidence="1 2">WB 3.3-2</strain>
    </source>
</reference>
<dbReference type="AlphaFoldDB" id="A0A0A2MID0"/>
<sequence>MEEFIEIKKNGLAVKLVNINQIASVTVLKDSLSLRMSHGETISLDMTYLEFSELIKVVKSVKEMVIKGGGVKVY</sequence>
<evidence type="ECO:0000313" key="1">
    <source>
        <dbReference type="EMBL" id="KGO88080.1"/>
    </source>
</evidence>
<name>A0A0A2MID0_9FLAO</name>
<comment type="caution">
    <text evidence="1">The sequence shown here is derived from an EMBL/GenBank/DDBJ whole genome shotgun (WGS) entry which is preliminary data.</text>
</comment>
<keyword evidence="2" id="KW-1185">Reference proteome</keyword>
<dbReference type="Proteomes" id="UP000030152">
    <property type="component" value="Unassembled WGS sequence"/>
</dbReference>
<evidence type="ECO:0000313" key="2">
    <source>
        <dbReference type="Proteomes" id="UP000030152"/>
    </source>
</evidence>
<dbReference type="STRING" id="1121895.GCA_000378485_01135"/>
<gene>
    <name evidence="1" type="ORF">Q765_03220</name>
</gene>
<dbReference type="EMBL" id="JRLX01000002">
    <property type="protein sequence ID" value="KGO88080.1"/>
    <property type="molecule type" value="Genomic_DNA"/>
</dbReference>
<dbReference type="RefSeq" id="WP_020212264.1">
    <property type="nucleotide sequence ID" value="NZ_JRLX01000002.1"/>
</dbReference>